<reference evidence="2" key="1">
    <citation type="submission" date="2022-04" db="EMBL/GenBank/DDBJ databases">
        <title>Carnegiea gigantea Genome sequencing and assembly v2.</title>
        <authorList>
            <person name="Copetti D."/>
            <person name="Sanderson M.J."/>
            <person name="Burquez A."/>
            <person name="Wojciechowski M.F."/>
        </authorList>
    </citation>
    <scope>NUCLEOTIDE SEQUENCE</scope>
    <source>
        <strain evidence="2">SGP5-SGP5p</strain>
        <tissue evidence="2">Aerial part</tissue>
    </source>
</reference>
<gene>
    <name evidence="2" type="ORF">Cgig2_020167</name>
</gene>
<feature type="compositionally biased region" description="Polar residues" evidence="1">
    <location>
        <begin position="189"/>
        <end position="198"/>
    </location>
</feature>
<organism evidence="2 3">
    <name type="scientific">Carnegiea gigantea</name>
    <dbReference type="NCBI Taxonomy" id="171969"/>
    <lineage>
        <taxon>Eukaryota</taxon>
        <taxon>Viridiplantae</taxon>
        <taxon>Streptophyta</taxon>
        <taxon>Embryophyta</taxon>
        <taxon>Tracheophyta</taxon>
        <taxon>Spermatophyta</taxon>
        <taxon>Magnoliopsida</taxon>
        <taxon>eudicotyledons</taxon>
        <taxon>Gunneridae</taxon>
        <taxon>Pentapetalae</taxon>
        <taxon>Caryophyllales</taxon>
        <taxon>Cactineae</taxon>
        <taxon>Cactaceae</taxon>
        <taxon>Cactoideae</taxon>
        <taxon>Echinocereeae</taxon>
        <taxon>Carnegiea</taxon>
    </lineage>
</organism>
<evidence type="ECO:0000256" key="1">
    <source>
        <dbReference type="SAM" id="MobiDB-lite"/>
    </source>
</evidence>
<proteinExistence type="predicted"/>
<comment type="caution">
    <text evidence="2">The sequence shown here is derived from an EMBL/GenBank/DDBJ whole genome shotgun (WGS) entry which is preliminary data.</text>
</comment>
<keyword evidence="3" id="KW-1185">Reference proteome</keyword>
<feature type="region of interest" description="Disordered" evidence="1">
    <location>
        <begin position="181"/>
        <end position="230"/>
    </location>
</feature>
<name>A0A9Q1KV90_9CARY</name>
<dbReference type="EMBL" id="JAKOGI010000014">
    <property type="protein sequence ID" value="KAJ8450530.1"/>
    <property type="molecule type" value="Genomic_DNA"/>
</dbReference>
<sequence length="338" mass="36906">MLGVNCHLLWSDIPGLEDFQPCPCLLCIKQKGSQPIQKLPVTRLALPPLGAFHGLNCLSHKLGNGLRLVVLPYVKLKVMGRLSLLSCGLPKWSRTYPQPDCRCTKRKSHFRCFNFNFFSIAVMKPGLLLKQYHLKSPVSLGVLWTVCMRVNARAEQMKRKPETVVKSRAITKVYPASRRSERVWAPGNSGPSATNHSGAQPFLLSTDLPGANGPSGNEELVDTPSEDELQGTVRRGARGGLPEVELEIVDATSAPSLDADGAEQGLPCVPSASSSSGDLMRGVDLVFIILRTSKSVIYLSTGYVTSTSGLRTLGVEEYLQLDHEGVPIQKEAPHTKYF</sequence>
<evidence type="ECO:0000313" key="3">
    <source>
        <dbReference type="Proteomes" id="UP001153076"/>
    </source>
</evidence>
<protein>
    <submittedName>
        <fullName evidence="2">Uncharacterized protein</fullName>
    </submittedName>
</protein>
<dbReference type="AlphaFoldDB" id="A0A9Q1KV90"/>
<dbReference type="Proteomes" id="UP001153076">
    <property type="component" value="Unassembled WGS sequence"/>
</dbReference>
<evidence type="ECO:0000313" key="2">
    <source>
        <dbReference type="EMBL" id="KAJ8450530.1"/>
    </source>
</evidence>
<accession>A0A9Q1KV90</accession>
<feature type="compositionally biased region" description="Acidic residues" evidence="1">
    <location>
        <begin position="219"/>
        <end position="229"/>
    </location>
</feature>